<protein>
    <submittedName>
        <fullName evidence="3">Uncharacterized protein</fullName>
    </submittedName>
</protein>
<keyword evidence="2" id="KW-0812">Transmembrane</keyword>
<feature type="transmembrane region" description="Helical" evidence="2">
    <location>
        <begin position="268"/>
        <end position="292"/>
    </location>
</feature>
<comment type="caution">
    <text evidence="3">The sequence shown here is derived from an EMBL/GenBank/DDBJ whole genome shotgun (WGS) entry which is preliminary data.</text>
</comment>
<feature type="region of interest" description="Disordered" evidence="1">
    <location>
        <begin position="396"/>
        <end position="457"/>
    </location>
</feature>
<dbReference type="AlphaFoldDB" id="A0A9P7KHU4"/>
<feature type="compositionally biased region" description="Basic and acidic residues" evidence="1">
    <location>
        <begin position="414"/>
        <end position="437"/>
    </location>
</feature>
<evidence type="ECO:0000256" key="2">
    <source>
        <dbReference type="SAM" id="Phobius"/>
    </source>
</evidence>
<sequence>MPSRPFDNPWPAQTQLAQIPEPVSPISTPRKRSLKRRRIRDDSFASTSKSVRRQVVADQAEVAQALTNCQYNSGNNIISCFPTADTVVAQHQWVSFVWNSRRPEITNTGSNQVDIFLFHGDSRQQILHYANVPNPTDQAGRINAQVNDSWWGANGVKWDGTNISYPFYWVLIPSGTTLNGNQIAQPTFTAVRTCIFPSLNATPELKSTRSETTYADSVAASMSSSASLASSTSSGIPTATSGDISGVASSSTTASLQPNSNGKDFPHWAIAVIVVLGFLAIAATCVLAFLIIRRVRRRNAEFDSNRNSMGSSSPMMANPGGPSSPLLANAIISGHHPGGSIHDDRPPHAPSVVMHDGASTISRTGSAGNEGPFSGADAAIMADAFRKMLRKPDFAARPVDEAEAQDDDAEDKEEMINRELAEEGRDIRSVRSERGVRVETLSDGGDTVQDRHGRDRD</sequence>
<organism evidence="3 4">
    <name type="scientific">Sphagnurus paluster</name>
    <dbReference type="NCBI Taxonomy" id="117069"/>
    <lineage>
        <taxon>Eukaryota</taxon>
        <taxon>Fungi</taxon>
        <taxon>Dikarya</taxon>
        <taxon>Basidiomycota</taxon>
        <taxon>Agaricomycotina</taxon>
        <taxon>Agaricomycetes</taxon>
        <taxon>Agaricomycetidae</taxon>
        <taxon>Agaricales</taxon>
        <taxon>Tricholomatineae</taxon>
        <taxon>Lyophyllaceae</taxon>
        <taxon>Sphagnurus</taxon>
    </lineage>
</organism>
<feature type="compositionally biased region" description="Basic residues" evidence="1">
    <location>
        <begin position="29"/>
        <end position="38"/>
    </location>
</feature>
<keyword evidence="2" id="KW-0472">Membrane</keyword>
<evidence type="ECO:0000313" key="3">
    <source>
        <dbReference type="EMBL" id="KAG5653096.1"/>
    </source>
</evidence>
<dbReference type="OrthoDB" id="2278929at2759"/>
<evidence type="ECO:0000256" key="1">
    <source>
        <dbReference type="SAM" id="MobiDB-lite"/>
    </source>
</evidence>
<evidence type="ECO:0000313" key="4">
    <source>
        <dbReference type="Proteomes" id="UP000717328"/>
    </source>
</evidence>
<reference evidence="3" key="1">
    <citation type="submission" date="2021-02" db="EMBL/GenBank/DDBJ databases">
        <authorList>
            <person name="Nieuwenhuis M."/>
            <person name="Van De Peppel L.J.J."/>
        </authorList>
    </citation>
    <scope>NUCLEOTIDE SEQUENCE</scope>
    <source>
        <strain evidence="3">D49</strain>
    </source>
</reference>
<reference evidence="3" key="2">
    <citation type="submission" date="2021-10" db="EMBL/GenBank/DDBJ databases">
        <title>Phylogenomics reveals ancestral predisposition of the termite-cultivated fungus Termitomyces towards a domesticated lifestyle.</title>
        <authorList>
            <person name="Auxier B."/>
            <person name="Grum-Grzhimaylo A."/>
            <person name="Cardenas M.E."/>
            <person name="Lodge J.D."/>
            <person name="Laessoe T."/>
            <person name="Pedersen O."/>
            <person name="Smith M.E."/>
            <person name="Kuyper T.W."/>
            <person name="Franco-Molano E.A."/>
            <person name="Baroni T.J."/>
            <person name="Aanen D.K."/>
        </authorList>
    </citation>
    <scope>NUCLEOTIDE SEQUENCE</scope>
    <source>
        <strain evidence="3">D49</strain>
    </source>
</reference>
<dbReference type="CDD" id="cd12087">
    <property type="entry name" value="TM_EGFR-like"/>
    <property type="match status" value="1"/>
</dbReference>
<feature type="compositionally biased region" description="Acidic residues" evidence="1">
    <location>
        <begin position="401"/>
        <end position="413"/>
    </location>
</feature>
<proteinExistence type="predicted"/>
<name>A0A9P7KHU4_9AGAR</name>
<keyword evidence="4" id="KW-1185">Reference proteome</keyword>
<dbReference type="Proteomes" id="UP000717328">
    <property type="component" value="Unassembled WGS sequence"/>
</dbReference>
<feature type="compositionally biased region" description="Basic and acidic residues" evidence="1">
    <location>
        <begin position="448"/>
        <end position="457"/>
    </location>
</feature>
<keyword evidence="2" id="KW-1133">Transmembrane helix</keyword>
<accession>A0A9P7KHU4</accession>
<feature type="region of interest" description="Disordered" evidence="1">
    <location>
        <begin position="1"/>
        <end position="51"/>
    </location>
</feature>
<gene>
    <name evidence="3" type="ORF">H0H81_002321</name>
</gene>
<dbReference type="EMBL" id="JABCKI010000075">
    <property type="protein sequence ID" value="KAG5653096.1"/>
    <property type="molecule type" value="Genomic_DNA"/>
</dbReference>